<evidence type="ECO:0000256" key="3">
    <source>
        <dbReference type="ARBA" id="ARBA00022723"/>
    </source>
</evidence>
<dbReference type="InterPro" id="IPR037143">
    <property type="entry name" value="4-PPantetheinyl_Trfase_dom_sf"/>
</dbReference>
<evidence type="ECO:0000259" key="11">
    <source>
        <dbReference type="Pfam" id="PF01648"/>
    </source>
</evidence>
<dbReference type="AlphaFoldDB" id="A0A545TDV2"/>
<comment type="catalytic activity">
    <reaction evidence="8 10">
        <text>apo-[ACP] + CoA = holo-[ACP] + adenosine 3',5'-bisphosphate + H(+)</text>
        <dbReference type="Rhea" id="RHEA:12068"/>
        <dbReference type="Rhea" id="RHEA-COMP:9685"/>
        <dbReference type="Rhea" id="RHEA-COMP:9690"/>
        <dbReference type="ChEBI" id="CHEBI:15378"/>
        <dbReference type="ChEBI" id="CHEBI:29999"/>
        <dbReference type="ChEBI" id="CHEBI:57287"/>
        <dbReference type="ChEBI" id="CHEBI:58343"/>
        <dbReference type="ChEBI" id="CHEBI:64479"/>
        <dbReference type="EC" id="2.7.8.7"/>
    </reaction>
</comment>
<keyword evidence="6 10" id="KW-0443">Lipid metabolism</keyword>
<dbReference type="FunFam" id="3.90.470.20:FF:000001">
    <property type="entry name" value="Holo-[acyl-carrier-protein] synthase"/>
    <property type="match status" value="1"/>
</dbReference>
<evidence type="ECO:0000313" key="13">
    <source>
        <dbReference type="Proteomes" id="UP000317839"/>
    </source>
</evidence>
<gene>
    <name evidence="10" type="primary">acpS</name>
    <name evidence="12" type="ORF">FLL45_10645</name>
</gene>
<evidence type="ECO:0000256" key="1">
    <source>
        <dbReference type="ARBA" id="ARBA00022516"/>
    </source>
</evidence>
<dbReference type="InterPro" id="IPR004568">
    <property type="entry name" value="Ppantetheine-prot_Trfase_dom"/>
</dbReference>
<keyword evidence="2 10" id="KW-0808">Transferase</keyword>
<dbReference type="NCBIfam" id="TIGR00516">
    <property type="entry name" value="acpS"/>
    <property type="match status" value="1"/>
</dbReference>
<comment type="caution">
    <text evidence="12">The sequence shown here is derived from an EMBL/GenBank/DDBJ whole genome shotgun (WGS) entry which is preliminary data.</text>
</comment>
<dbReference type="GO" id="GO:0005737">
    <property type="term" value="C:cytoplasm"/>
    <property type="evidence" value="ECO:0007669"/>
    <property type="project" value="UniProtKB-SubCell"/>
</dbReference>
<reference evidence="12 13" key="1">
    <citation type="submission" date="2019-06" db="EMBL/GenBank/DDBJ databases">
        <title>Draft genome of Aliikangiella marina GYP-15.</title>
        <authorList>
            <person name="Wang G."/>
        </authorList>
    </citation>
    <scope>NUCLEOTIDE SEQUENCE [LARGE SCALE GENOMIC DNA]</scope>
    <source>
        <strain evidence="12 13">GYP-15</strain>
    </source>
</reference>
<dbReference type="InterPro" id="IPR008278">
    <property type="entry name" value="4-PPantetheinyl_Trfase_dom"/>
</dbReference>
<dbReference type="Proteomes" id="UP000317839">
    <property type="component" value="Unassembled WGS sequence"/>
</dbReference>
<sequence length="128" mass="14335">MSIFGIGIDLCEIERIEESLERHGERFARKVLNSNELEIMAKQKFKARYLAKRFAAKEAFAKAMGTGIADGLILPDIEVYSDQAGKPHIRLHGKAAEKLNELGDMVVHLSISDEKETAIAQVVIERRV</sequence>
<feature type="domain" description="4'-phosphopantetheinyl transferase" evidence="11">
    <location>
        <begin position="5"/>
        <end position="97"/>
    </location>
</feature>
<comment type="cofactor">
    <cofactor evidence="10">
        <name>Mg(2+)</name>
        <dbReference type="ChEBI" id="CHEBI:18420"/>
    </cofactor>
</comment>
<comment type="subcellular location">
    <subcellularLocation>
        <location evidence="10">Cytoplasm</location>
    </subcellularLocation>
</comment>
<evidence type="ECO:0000313" key="12">
    <source>
        <dbReference type="EMBL" id="TQV75380.1"/>
    </source>
</evidence>
<evidence type="ECO:0000256" key="6">
    <source>
        <dbReference type="ARBA" id="ARBA00023098"/>
    </source>
</evidence>
<evidence type="ECO:0000256" key="7">
    <source>
        <dbReference type="ARBA" id="ARBA00023160"/>
    </source>
</evidence>
<protein>
    <recommendedName>
        <fullName evidence="10">Holo-[acyl-carrier-protein] synthase</fullName>
        <shortName evidence="10">Holo-ACP synthase</shortName>
        <ecNumber evidence="10">2.7.8.7</ecNumber>
    </recommendedName>
    <alternativeName>
        <fullName evidence="10">4'-phosphopantetheinyl transferase AcpS</fullName>
    </alternativeName>
</protein>
<keyword evidence="13" id="KW-1185">Reference proteome</keyword>
<comment type="similarity">
    <text evidence="10">Belongs to the P-Pant transferase superfamily. AcpS family.</text>
</comment>
<dbReference type="NCBIfam" id="TIGR00556">
    <property type="entry name" value="pantethn_trn"/>
    <property type="match status" value="1"/>
</dbReference>
<dbReference type="SUPFAM" id="SSF56214">
    <property type="entry name" value="4'-phosphopantetheinyl transferase"/>
    <property type="match status" value="1"/>
</dbReference>
<feature type="binding site" evidence="10">
    <location>
        <position position="9"/>
    </location>
    <ligand>
        <name>Mg(2+)</name>
        <dbReference type="ChEBI" id="CHEBI:18420"/>
    </ligand>
</feature>
<dbReference type="Gene3D" id="3.90.470.20">
    <property type="entry name" value="4'-phosphopantetheinyl transferase domain"/>
    <property type="match status" value="1"/>
</dbReference>
<dbReference type="GO" id="GO:0006633">
    <property type="term" value="P:fatty acid biosynthetic process"/>
    <property type="evidence" value="ECO:0007669"/>
    <property type="project" value="UniProtKB-UniRule"/>
</dbReference>
<keyword evidence="3 10" id="KW-0479">Metal-binding</keyword>
<evidence type="ECO:0000256" key="8">
    <source>
        <dbReference type="ARBA" id="ARBA00050875"/>
    </source>
</evidence>
<dbReference type="InterPro" id="IPR002582">
    <property type="entry name" value="ACPS"/>
</dbReference>
<keyword evidence="10" id="KW-0963">Cytoplasm</keyword>
<feature type="binding site" evidence="10">
    <location>
        <position position="58"/>
    </location>
    <ligand>
        <name>Mg(2+)</name>
        <dbReference type="ChEBI" id="CHEBI:18420"/>
    </ligand>
</feature>
<evidence type="ECO:0000256" key="4">
    <source>
        <dbReference type="ARBA" id="ARBA00022832"/>
    </source>
</evidence>
<organism evidence="12 13">
    <name type="scientific">Aliikangiella marina</name>
    <dbReference type="NCBI Taxonomy" id="1712262"/>
    <lineage>
        <taxon>Bacteria</taxon>
        <taxon>Pseudomonadati</taxon>
        <taxon>Pseudomonadota</taxon>
        <taxon>Gammaproteobacteria</taxon>
        <taxon>Oceanospirillales</taxon>
        <taxon>Pleioneaceae</taxon>
        <taxon>Aliikangiella</taxon>
    </lineage>
</organism>
<keyword evidence="5 10" id="KW-0460">Magnesium</keyword>
<dbReference type="HAMAP" id="MF_00101">
    <property type="entry name" value="AcpS"/>
    <property type="match status" value="1"/>
</dbReference>
<dbReference type="RefSeq" id="WP_142941995.1">
    <property type="nucleotide sequence ID" value="NZ_VIKR01000002.1"/>
</dbReference>
<accession>A0A545TDV2</accession>
<evidence type="ECO:0000256" key="5">
    <source>
        <dbReference type="ARBA" id="ARBA00022842"/>
    </source>
</evidence>
<keyword evidence="7 10" id="KW-0275">Fatty acid biosynthesis</keyword>
<keyword evidence="1 10" id="KW-0444">Lipid biosynthesis</keyword>
<dbReference type="GO" id="GO:0000287">
    <property type="term" value="F:magnesium ion binding"/>
    <property type="evidence" value="ECO:0007669"/>
    <property type="project" value="UniProtKB-UniRule"/>
</dbReference>
<dbReference type="Pfam" id="PF01648">
    <property type="entry name" value="ACPS"/>
    <property type="match status" value="1"/>
</dbReference>
<proteinExistence type="inferred from homology"/>
<evidence type="ECO:0000256" key="2">
    <source>
        <dbReference type="ARBA" id="ARBA00022679"/>
    </source>
</evidence>
<evidence type="ECO:0000256" key="10">
    <source>
        <dbReference type="HAMAP-Rule" id="MF_00101"/>
    </source>
</evidence>
<dbReference type="EC" id="2.7.8.7" evidence="10"/>
<comment type="function">
    <text evidence="9">Transfers the 4'-phosphopantetheine moiety from coenzyme A to the 'Ser-36' of acyl-carrier-protein.</text>
</comment>
<name>A0A545TDV2_9GAMM</name>
<dbReference type="EMBL" id="VIKR01000002">
    <property type="protein sequence ID" value="TQV75380.1"/>
    <property type="molecule type" value="Genomic_DNA"/>
</dbReference>
<dbReference type="GO" id="GO:0008897">
    <property type="term" value="F:holo-[acyl-carrier-protein] synthase activity"/>
    <property type="evidence" value="ECO:0007669"/>
    <property type="project" value="UniProtKB-UniRule"/>
</dbReference>
<comment type="function">
    <text evidence="10">Transfers the 4'-phosphopantetheine moiety from coenzyme A to a Ser of acyl-carrier-protein.</text>
</comment>
<evidence type="ECO:0000256" key="9">
    <source>
        <dbReference type="ARBA" id="ARBA00054726"/>
    </source>
</evidence>
<keyword evidence="4 10" id="KW-0276">Fatty acid metabolism</keyword>
<dbReference type="OrthoDB" id="517356at2"/>